<dbReference type="InterPro" id="IPR006036">
    <property type="entry name" value="K_uptake_TrkA"/>
</dbReference>
<feature type="domain" description="RCK C-terminal" evidence="6">
    <location>
        <begin position="136"/>
        <end position="215"/>
    </location>
</feature>
<dbReference type="SUPFAM" id="SSF116726">
    <property type="entry name" value="TrkA C-terminal domain-like"/>
    <property type="match status" value="1"/>
</dbReference>
<keyword evidence="2" id="KW-0813">Transport</keyword>
<dbReference type="KEGG" id="caml:H6X83_07765"/>
<organism evidence="7 8">
    <name type="scientific">Caproicibacterium amylolyticum</name>
    <dbReference type="NCBI Taxonomy" id="2766537"/>
    <lineage>
        <taxon>Bacteria</taxon>
        <taxon>Bacillati</taxon>
        <taxon>Bacillota</taxon>
        <taxon>Clostridia</taxon>
        <taxon>Eubacteriales</taxon>
        <taxon>Oscillospiraceae</taxon>
        <taxon>Caproicibacterium</taxon>
    </lineage>
</organism>
<dbReference type="InterPro" id="IPR036291">
    <property type="entry name" value="NAD(P)-bd_dom_sf"/>
</dbReference>
<evidence type="ECO:0000313" key="8">
    <source>
        <dbReference type="Proteomes" id="UP000516046"/>
    </source>
</evidence>
<dbReference type="InterPro" id="IPR050721">
    <property type="entry name" value="Trk_Ktr_HKT_K-transport"/>
</dbReference>
<dbReference type="EMBL" id="CP060696">
    <property type="protein sequence ID" value="QNO16871.1"/>
    <property type="molecule type" value="Genomic_DNA"/>
</dbReference>
<evidence type="ECO:0000256" key="4">
    <source>
        <dbReference type="ARBA" id="ARBA00023027"/>
    </source>
</evidence>
<proteinExistence type="predicted"/>
<keyword evidence="3" id="KW-0630">Potassium</keyword>
<dbReference type="SUPFAM" id="SSF51735">
    <property type="entry name" value="NAD(P)-binding Rossmann-fold domains"/>
    <property type="match status" value="1"/>
</dbReference>
<evidence type="ECO:0000256" key="3">
    <source>
        <dbReference type="ARBA" id="ARBA00022958"/>
    </source>
</evidence>
<keyword evidence="2" id="KW-0406">Ion transport</keyword>
<dbReference type="PANTHER" id="PTHR43833:SF8">
    <property type="entry name" value="TRK SYSTEM POTASSIUM UPTAKE PROTEIN TRKA"/>
    <property type="match status" value="1"/>
</dbReference>
<dbReference type="GO" id="GO:0015079">
    <property type="term" value="F:potassium ion transmembrane transporter activity"/>
    <property type="evidence" value="ECO:0007669"/>
    <property type="project" value="InterPro"/>
</dbReference>
<dbReference type="PANTHER" id="PTHR43833">
    <property type="entry name" value="POTASSIUM CHANNEL PROTEIN 2-RELATED-RELATED"/>
    <property type="match status" value="1"/>
</dbReference>
<accession>A0A7G9WDV9</accession>
<dbReference type="Proteomes" id="UP000516046">
    <property type="component" value="Chromosome"/>
</dbReference>
<dbReference type="PRINTS" id="PR00335">
    <property type="entry name" value="KUPTAKETRKA"/>
</dbReference>
<protein>
    <recommendedName>
        <fullName evidence="1">Trk system potassium uptake protein TrkA</fullName>
    </recommendedName>
</protein>
<keyword evidence="2" id="KW-0633">Potassium transport</keyword>
<dbReference type="InterPro" id="IPR003148">
    <property type="entry name" value="RCK_N"/>
</dbReference>
<dbReference type="Pfam" id="PF02254">
    <property type="entry name" value="TrkA_N"/>
    <property type="match status" value="1"/>
</dbReference>
<dbReference type="AlphaFoldDB" id="A0A7G9WDV9"/>
<feature type="domain" description="RCK N-terminal" evidence="5">
    <location>
        <begin position="1"/>
        <end position="127"/>
    </location>
</feature>
<evidence type="ECO:0000256" key="2">
    <source>
        <dbReference type="ARBA" id="ARBA00022538"/>
    </source>
</evidence>
<evidence type="ECO:0000259" key="6">
    <source>
        <dbReference type="PROSITE" id="PS51202"/>
    </source>
</evidence>
<keyword evidence="4" id="KW-0520">NAD</keyword>
<reference evidence="7 8" key="1">
    <citation type="submission" date="2020-08" db="EMBL/GenBank/DDBJ databases">
        <authorList>
            <person name="Ren C."/>
            <person name="Gu Y."/>
            <person name="Xu Y."/>
        </authorList>
    </citation>
    <scope>NUCLEOTIDE SEQUENCE [LARGE SCALE GENOMIC DNA]</scope>
    <source>
        <strain evidence="7 8">LBM18003</strain>
    </source>
</reference>
<sequence>MRVIIVGCGKLGSGLAKALTRKGNQVTIIDSNADAFELLDKDFSGKTIAGIGFDRDILEKANISHADAIIACSKSDEINALIGKIARDIYRVPRVISRLYDPRRAEIYHSLGIQTLSTTTWGVQRAMEMLSYDRLDSVLTIGDSQVEIIRAETPALLVGRTINELTVYGEIQVVAVSRSNKVFMPSQGMTLQKHDVLYIALLASSAKRLKTLLGLD</sequence>
<name>A0A7G9WDV9_9FIRM</name>
<dbReference type="Gene3D" id="3.30.70.1450">
    <property type="entry name" value="Regulator of K+ conductance, C-terminal domain"/>
    <property type="match status" value="1"/>
</dbReference>
<evidence type="ECO:0000313" key="7">
    <source>
        <dbReference type="EMBL" id="QNO16871.1"/>
    </source>
</evidence>
<dbReference type="GO" id="GO:0005886">
    <property type="term" value="C:plasma membrane"/>
    <property type="evidence" value="ECO:0007669"/>
    <property type="project" value="InterPro"/>
</dbReference>
<dbReference type="InterPro" id="IPR006037">
    <property type="entry name" value="RCK_C"/>
</dbReference>
<dbReference type="PROSITE" id="PS51202">
    <property type="entry name" value="RCK_C"/>
    <property type="match status" value="1"/>
</dbReference>
<dbReference type="RefSeq" id="WP_212505938.1">
    <property type="nucleotide sequence ID" value="NZ_CP060696.1"/>
</dbReference>
<evidence type="ECO:0000259" key="5">
    <source>
        <dbReference type="PROSITE" id="PS51201"/>
    </source>
</evidence>
<dbReference type="Gene3D" id="3.40.50.720">
    <property type="entry name" value="NAD(P)-binding Rossmann-like Domain"/>
    <property type="match status" value="1"/>
</dbReference>
<gene>
    <name evidence="7" type="ORF">H6X83_07765</name>
</gene>
<evidence type="ECO:0000256" key="1">
    <source>
        <dbReference type="ARBA" id="ARBA00017378"/>
    </source>
</evidence>
<keyword evidence="8" id="KW-1185">Reference proteome</keyword>
<dbReference type="InterPro" id="IPR036721">
    <property type="entry name" value="RCK_C_sf"/>
</dbReference>
<dbReference type="PROSITE" id="PS51201">
    <property type="entry name" value="RCK_N"/>
    <property type="match status" value="1"/>
</dbReference>
<dbReference type="Pfam" id="PF02080">
    <property type="entry name" value="TrkA_C"/>
    <property type="match status" value="1"/>
</dbReference>